<accession>A0A2S5RI96</accession>
<dbReference type="Proteomes" id="UP000239425">
    <property type="component" value="Unassembled WGS sequence"/>
</dbReference>
<feature type="domain" description="Type II/III secretion system secretin-like" evidence="2">
    <location>
        <begin position="357"/>
        <end position="515"/>
    </location>
</feature>
<proteinExistence type="inferred from homology"/>
<dbReference type="Gene3D" id="1.25.40.10">
    <property type="entry name" value="Tetratricopeptide repeat domain"/>
    <property type="match status" value="1"/>
</dbReference>
<name>A0A2S5RI96_9PROT</name>
<sequence length="602" mass="66541">MKTLLKIFLCLGGISFINSCTFSPSSDSDVKKNLRELSSHHNELSKVWSALEEDDLQRASKEINIALQMSPEKPVYHLINGLIYESMDQNMDQQGLSKYAYQAAYNLDPSHYLHAYLLGISELEDQQYVEAQAHLTEALILNPKNPNIMYALAYASYRLKDLVVTRSMLKKALTLCPRDKKLLRGMAIISAAFQQFNEARRYAARYRSHPDVSTESAYALDQRIQDWETSYRNAPKLTKIDTGSSFITPNPTPEGEVAPGGTPGALPADQLDDVTSIFFDCYSMQYEEVERALSGQNIMNVLQIVLNASPLASVTRVLSRNTESFASPQPVSGSWDKNFGIAVSMNSLRYSLNLTNAQTEKTSILARPSIHTVLTKKATLLSGENYTGAVSGSNGAAAGSIEAGIGLEITPLSLSIEGVLTISIKFSGSFFTDNPDLRSGLASQLLSITRSKVVTTVKAVIGQTVAVGGIYTKQNSENVNRTPVLGDVPIVQYFFGSKQNSSRINSVVYLITARLGGSGQQLSKIERKKIEKARKAVHRQLKMRGLMSIGEFSNWYYIFGYLENSPLFLNFRSGDLETPQSEISRGTDLGQRLNLLAQFLYF</sequence>
<comment type="caution">
    <text evidence="3">The sequence shown here is derived from an EMBL/GenBank/DDBJ whole genome shotgun (WGS) entry which is preliminary data.</text>
</comment>
<comment type="similarity">
    <text evidence="1">Belongs to the bacterial secretin family.</text>
</comment>
<dbReference type="SUPFAM" id="SSF48452">
    <property type="entry name" value="TPR-like"/>
    <property type="match status" value="1"/>
</dbReference>
<organism evidence="3 4">
    <name type="scientific">Holospora curviuscula</name>
    <dbReference type="NCBI Taxonomy" id="1082868"/>
    <lineage>
        <taxon>Bacteria</taxon>
        <taxon>Pseudomonadati</taxon>
        <taxon>Pseudomonadota</taxon>
        <taxon>Alphaproteobacteria</taxon>
        <taxon>Holosporales</taxon>
        <taxon>Holosporaceae</taxon>
        <taxon>Holospora</taxon>
    </lineage>
</organism>
<dbReference type="OrthoDB" id="9775455at2"/>
<dbReference type="AlphaFoldDB" id="A0A2S5RI96"/>
<dbReference type="InterPro" id="IPR011990">
    <property type="entry name" value="TPR-like_helical_dom_sf"/>
</dbReference>
<dbReference type="RefSeq" id="WP_104206288.1">
    <property type="nucleotide sequence ID" value="NZ_PHHC01000014.1"/>
</dbReference>
<gene>
    <name evidence="3" type="ORF">HCUR_00099</name>
</gene>
<reference evidence="3 4" key="1">
    <citation type="submission" date="2017-11" db="EMBL/GenBank/DDBJ databases">
        <title>Comparative genomic analysis of Holospora spp., intranuclear symbionts of paramecia.</title>
        <authorList>
            <person name="Garushyants S.K."/>
            <person name="Beliavskaya A."/>
            <person name="Malko D.B."/>
            <person name="Logacheva M.D."/>
            <person name="Rautian M.S."/>
            <person name="Gelfand M.S."/>
        </authorList>
    </citation>
    <scope>NUCLEOTIDE SEQUENCE [LARGE SCALE GENOMIC DNA]</scope>
    <source>
        <strain evidence="4">02AZ16</strain>
    </source>
</reference>
<dbReference type="EMBL" id="PHHC01000014">
    <property type="protein sequence ID" value="PPE06885.1"/>
    <property type="molecule type" value="Genomic_DNA"/>
</dbReference>
<dbReference type="PANTHER" id="PTHR30604:SF1">
    <property type="entry name" value="DNA UTILIZATION PROTEIN HOFQ"/>
    <property type="match status" value="1"/>
</dbReference>
<dbReference type="InterPro" id="IPR051808">
    <property type="entry name" value="Type_IV_pilus_biogenesis"/>
</dbReference>
<evidence type="ECO:0000259" key="2">
    <source>
        <dbReference type="Pfam" id="PF00263"/>
    </source>
</evidence>
<dbReference type="InterPro" id="IPR004846">
    <property type="entry name" value="T2SS/T3SS_dom"/>
</dbReference>
<protein>
    <submittedName>
        <fullName evidence="3">Type IV pilus biogenesis and competence protein PilQ</fullName>
    </submittedName>
</protein>
<evidence type="ECO:0000313" key="4">
    <source>
        <dbReference type="Proteomes" id="UP000239425"/>
    </source>
</evidence>
<dbReference type="GO" id="GO:0009306">
    <property type="term" value="P:protein secretion"/>
    <property type="evidence" value="ECO:0007669"/>
    <property type="project" value="InterPro"/>
</dbReference>
<dbReference type="Pfam" id="PF00263">
    <property type="entry name" value="Secretin"/>
    <property type="match status" value="1"/>
</dbReference>
<evidence type="ECO:0000313" key="3">
    <source>
        <dbReference type="EMBL" id="PPE06885.1"/>
    </source>
</evidence>
<keyword evidence="4" id="KW-1185">Reference proteome</keyword>
<evidence type="ECO:0000256" key="1">
    <source>
        <dbReference type="RuleBase" id="RU004003"/>
    </source>
</evidence>
<dbReference type="PANTHER" id="PTHR30604">
    <property type="entry name" value="PROTEIN TRANSPORT PROTEIN HOFQ"/>
    <property type="match status" value="1"/>
</dbReference>